<dbReference type="Pfam" id="PF03626">
    <property type="entry name" value="COX4_pro"/>
    <property type="match status" value="1"/>
</dbReference>
<organism evidence="7 8">
    <name type="scientific">Mucilaginibacter litoreus</name>
    <dbReference type="NCBI Taxonomy" id="1048221"/>
    <lineage>
        <taxon>Bacteria</taxon>
        <taxon>Pseudomonadati</taxon>
        <taxon>Bacteroidota</taxon>
        <taxon>Sphingobacteriia</taxon>
        <taxon>Sphingobacteriales</taxon>
        <taxon>Sphingobacteriaceae</taxon>
        <taxon>Mucilaginibacter</taxon>
    </lineage>
</organism>
<feature type="transmembrane region" description="Helical" evidence="6">
    <location>
        <begin position="83"/>
        <end position="103"/>
    </location>
</feature>
<dbReference type="RefSeq" id="WP_377116294.1">
    <property type="nucleotide sequence ID" value="NZ_JBHTHZ010000013.1"/>
</dbReference>
<keyword evidence="2" id="KW-1003">Cell membrane</keyword>
<protein>
    <submittedName>
        <fullName evidence="7">Cytochrome C oxidase subunit IV family protein</fullName>
    </submittedName>
</protein>
<gene>
    <name evidence="7" type="ORF">ACFQZX_13800</name>
</gene>
<keyword evidence="5 6" id="KW-0472">Membrane</keyword>
<evidence type="ECO:0000256" key="2">
    <source>
        <dbReference type="ARBA" id="ARBA00022475"/>
    </source>
</evidence>
<name>A0ABW3AUE7_9SPHI</name>
<accession>A0ABW3AUE7</accession>
<evidence type="ECO:0000256" key="5">
    <source>
        <dbReference type="ARBA" id="ARBA00023136"/>
    </source>
</evidence>
<dbReference type="InterPro" id="IPR005171">
    <property type="entry name" value="Cyt_c_oxidase_su4_prok"/>
</dbReference>
<dbReference type="EMBL" id="JBHTHZ010000013">
    <property type="protein sequence ID" value="MFD0794696.1"/>
    <property type="molecule type" value="Genomic_DNA"/>
</dbReference>
<keyword evidence="3 6" id="KW-0812">Transmembrane</keyword>
<evidence type="ECO:0000256" key="3">
    <source>
        <dbReference type="ARBA" id="ARBA00022692"/>
    </source>
</evidence>
<sequence length="121" mass="13735">MSSETTEVHHEAHGEHESMTRGKIWKVFFVLLGITVVEFIIALLLVPKGIVPLHIANPIYIVLTLAKAFYIVAYFMHLKFERIGLMLSLIVPVLFIIGLILVLTNESHYWIDLRGTISGHK</sequence>
<feature type="transmembrane region" description="Helical" evidence="6">
    <location>
        <begin position="27"/>
        <end position="46"/>
    </location>
</feature>
<keyword evidence="4 6" id="KW-1133">Transmembrane helix</keyword>
<comment type="subcellular location">
    <subcellularLocation>
        <location evidence="1">Cell membrane</location>
        <topology evidence="1">Multi-pass membrane protein</topology>
    </subcellularLocation>
</comment>
<reference evidence="8" key="1">
    <citation type="journal article" date="2019" name="Int. J. Syst. Evol. Microbiol.">
        <title>The Global Catalogue of Microorganisms (GCM) 10K type strain sequencing project: providing services to taxonomists for standard genome sequencing and annotation.</title>
        <authorList>
            <consortium name="The Broad Institute Genomics Platform"/>
            <consortium name="The Broad Institute Genome Sequencing Center for Infectious Disease"/>
            <person name="Wu L."/>
            <person name="Ma J."/>
        </authorList>
    </citation>
    <scope>NUCLEOTIDE SEQUENCE [LARGE SCALE GENOMIC DNA]</scope>
    <source>
        <strain evidence="8">CCUG 61484</strain>
    </source>
</reference>
<evidence type="ECO:0000256" key="6">
    <source>
        <dbReference type="SAM" id="Phobius"/>
    </source>
</evidence>
<proteinExistence type="predicted"/>
<dbReference type="Proteomes" id="UP001597010">
    <property type="component" value="Unassembled WGS sequence"/>
</dbReference>
<evidence type="ECO:0000313" key="8">
    <source>
        <dbReference type="Proteomes" id="UP001597010"/>
    </source>
</evidence>
<keyword evidence="8" id="KW-1185">Reference proteome</keyword>
<feature type="transmembrane region" description="Helical" evidence="6">
    <location>
        <begin position="58"/>
        <end position="76"/>
    </location>
</feature>
<evidence type="ECO:0000313" key="7">
    <source>
        <dbReference type="EMBL" id="MFD0794696.1"/>
    </source>
</evidence>
<evidence type="ECO:0000256" key="4">
    <source>
        <dbReference type="ARBA" id="ARBA00022989"/>
    </source>
</evidence>
<evidence type="ECO:0000256" key="1">
    <source>
        <dbReference type="ARBA" id="ARBA00004651"/>
    </source>
</evidence>
<comment type="caution">
    <text evidence="7">The sequence shown here is derived from an EMBL/GenBank/DDBJ whole genome shotgun (WGS) entry which is preliminary data.</text>
</comment>